<keyword evidence="3" id="KW-1185">Reference proteome</keyword>
<evidence type="ECO:0000256" key="1">
    <source>
        <dbReference type="SAM" id="MobiDB-lite"/>
    </source>
</evidence>
<comment type="caution">
    <text evidence="2">The sequence shown here is derived from an EMBL/GenBank/DDBJ whole genome shotgun (WGS) entry which is preliminary data.</text>
</comment>
<proteinExistence type="predicted"/>
<dbReference type="Proteomes" id="UP000053186">
    <property type="component" value="Unassembled WGS sequence"/>
</dbReference>
<evidence type="ECO:0000313" key="2">
    <source>
        <dbReference type="EMBL" id="EIA38569.1"/>
    </source>
</evidence>
<reference evidence="2 3" key="1">
    <citation type="journal article" date="2012" name="J. Bacteriol.">
        <title>Draft genome sequence of Thermus sp. strain RL, isolated from a hot water spring located atop the Himalayan ranges at Manikaran, India.</title>
        <authorList>
            <person name="Dwivedi V."/>
            <person name="Sangwan N."/>
            <person name="Nigam A."/>
            <person name="Garg N."/>
            <person name="Niharika N."/>
            <person name="Khurana P."/>
            <person name="Khurana J.P."/>
            <person name="Lal R."/>
        </authorList>
    </citation>
    <scope>NUCLEOTIDE SEQUENCE [LARGE SCALE GENOMIC DNA]</scope>
    <source>
        <strain evidence="2 3">RL</strain>
    </source>
</reference>
<sequence length="46" mass="5166">MDPKEVAEALGQELGREDLVVASSDLSHYHPDPIARALNQKPWKRP</sequence>
<evidence type="ECO:0000313" key="3">
    <source>
        <dbReference type="Proteomes" id="UP000053186"/>
    </source>
</evidence>
<dbReference type="EMBL" id="AIJQ01000016">
    <property type="protein sequence ID" value="EIA38569.1"/>
    <property type="molecule type" value="Genomic_DNA"/>
</dbReference>
<organism evidence="2 3">
    <name type="scientific">Thermus parvatiensis</name>
    <dbReference type="NCBI Taxonomy" id="456163"/>
    <lineage>
        <taxon>Bacteria</taxon>
        <taxon>Thermotogati</taxon>
        <taxon>Deinococcota</taxon>
        <taxon>Deinococci</taxon>
        <taxon>Thermales</taxon>
        <taxon>Thermaceae</taxon>
        <taxon>Thermus</taxon>
    </lineage>
</organism>
<feature type="region of interest" description="Disordered" evidence="1">
    <location>
        <begin position="25"/>
        <end position="46"/>
    </location>
</feature>
<evidence type="ECO:0008006" key="4">
    <source>
        <dbReference type="Google" id="ProtNLM"/>
    </source>
</evidence>
<protein>
    <recommendedName>
        <fullName evidence="4">AmmeMemoRadiSam system protein B</fullName>
    </recommendedName>
</protein>
<gene>
    <name evidence="2" type="ORF">RLTM_09488</name>
</gene>
<name>H7GHX3_9DEIN</name>
<dbReference type="AlphaFoldDB" id="H7GHX3"/>
<accession>H7GHX3</accession>